<dbReference type="EMBL" id="BMAT01006731">
    <property type="protein sequence ID" value="GFS18728.1"/>
    <property type="molecule type" value="Genomic_DNA"/>
</dbReference>
<evidence type="ECO:0008006" key="4">
    <source>
        <dbReference type="Google" id="ProtNLM"/>
    </source>
</evidence>
<evidence type="ECO:0000313" key="2">
    <source>
        <dbReference type="EMBL" id="GFS18728.1"/>
    </source>
</evidence>
<feature type="transmembrane region" description="Helical" evidence="1">
    <location>
        <begin position="21"/>
        <end position="52"/>
    </location>
</feature>
<proteinExistence type="predicted"/>
<sequence length="68" mass="7252">MQYLSNGLYCRYCFSFVLGRVVVVVVGVAVVVIVVVVVTVVVTVVVVVVVVATEPAKFEEASPIVIEP</sequence>
<evidence type="ECO:0000256" key="1">
    <source>
        <dbReference type="SAM" id="Phobius"/>
    </source>
</evidence>
<keyword evidence="3" id="KW-1185">Reference proteome</keyword>
<dbReference type="Proteomes" id="UP000762676">
    <property type="component" value="Unassembled WGS sequence"/>
</dbReference>
<keyword evidence="1" id="KW-1133">Transmembrane helix</keyword>
<organism evidence="2 3">
    <name type="scientific">Elysia marginata</name>
    <dbReference type="NCBI Taxonomy" id="1093978"/>
    <lineage>
        <taxon>Eukaryota</taxon>
        <taxon>Metazoa</taxon>
        <taxon>Spiralia</taxon>
        <taxon>Lophotrochozoa</taxon>
        <taxon>Mollusca</taxon>
        <taxon>Gastropoda</taxon>
        <taxon>Heterobranchia</taxon>
        <taxon>Euthyneura</taxon>
        <taxon>Panpulmonata</taxon>
        <taxon>Sacoglossa</taxon>
        <taxon>Placobranchoidea</taxon>
        <taxon>Plakobranchidae</taxon>
        <taxon>Elysia</taxon>
    </lineage>
</organism>
<gene>
    <name evidence="2" type="ORF">ElyMa_003270200</name>
</gene>
<protein>
    <recommendedName>
        <fullName evidence="4">Transmembrane protein</fullName>
    </recommendedName>
</protein>
<reference evidence="2 3" key="1">
    <citation type="journal article" date="2021" name="Elife">
        <title>Chloroplast acquisition without the gene transfer in kleptoplastic sea slugs, Plakobranchus ocellatus.</title>
        <authorList>
            <person name="Maeda T."/>
            <person name="Takahashi S."/>
            <person name="Yoshida T."/>
            <person name="Shimamura S."/>
            <person name="Takaki Y."/>
            <person name="Nagai Y."/>
            <person name="Toyoda A."/>
            <person name="Suzuki Y."/>
            <person name="Arimoto A."/>
            <person name="Ishii H."/>
            <person name="Satoh N."/>
            <person name="Nishiyama T."/>
            <person name="Hasebe M."/>
            <person name="Maruyama T."/>
            <person name="Minagawa J."/>
            <person name="Obokata J."/>
            <person name="Shigenobu S."/>
        </authorList>
    </citation>
    <scope>NUCLEOTIDE SEQUENCE [LARGE SCALE GENOMIC DNA]</scope>
</reference>
<dbReference type="AlphaFoldDB" id="A0AAV4JAM2"/>
<keyword evidence="1" id="KW-0812">Transmembrane</keyword>
<comment type="caution">
    <text evidence="2">The sequence shown here is derived from an EMBL/GenBank/DDBJ whole genome shotgun (WGS) entry which is preliminary data.</text>
</comment>
<keyword evidence="1" id="KW-0472">Membrane</keyword>
<accession>A0AAV4JAM2</accession>
<name>A0AAV4JAM2_9GAST</name>
<evidence type="ECO:0000313" key="3">
    <source>
        <dbReference type="Proteomes" id="UP000762676"/>
    </source>
</evidence>